<dbReference type="Proteomes" id="UP001642487">
    <property type="component" value="Chromosome 7"/>
</dbReference>
<sequence length="516" mass="58855">MSSVGATISIWLILVVLLLLGWRFLNWIWLKPKKLEKLLRQRGFAGNSYRILDGDLKFRAAMREQAMSKPMNFSNHIAPRVIPSVHHTIHKYGKNSFMWLGPIPRVHIMDPEQLKIVFSLINDFQKPTMNPFIKFLADGLVSHEGPKWVKHRKIINPAFHLEKLKDMIPAFYQSCNEMVSKWESMVSVEGSYELDVMPFLKNMAADVISRTAFGSSYEKGKKIFKLQTELGGLVFQSTLGVYIPGWRFLPTKSNNKMKEISKEISTLVLGIMNEREKSMKAGEAIQTDLLSILIESNLNEIKQGNNKDIGMSIEDVIAECKLFYIVGQETTATLLTWTMVLLSSYLEWQEQARAEVFEIFGNKKPDYDGLSRLKIVTMILNEVLRLYPPVSMFERLIKKETKLGNLTLPAGVMLGLPIVLIQHDHELWGDDADEFKPERFSEGVSKATKNPSAFVPFGWGPRMCIGLNFAMIEAKMALSTILQRFSFELSSFYTHAPTISLTMQPQHGAHLKLHRL</sequence>
<feature type="transmembrane region" description="Helical" evidence="12">
    <location>
        <begin position="6"/>
        <end position="30"/>
    </location>
</feature>
<dbReference type="EMBL" id="OZ021741">
    <property type="protein sequence ID" value="CAK9325297.1"/>
    <property type="molecule type" value="Genomic_DNA"/>
</dbReference>
<evidence type="ECO:0000256" key="11">
    <source>
        <dbReference type="RuleBase" id="RU000461"/>
    </source>
</evidence>
<keyword evidence="5 11" id="KW-0479">Metal-binding</keyword>
<dbReference type="Pfam" id="PF00067">
    <property type="entry name" value="p450"/>
    <property type="match status" value="1"/>
</dbReference>
<evidence type="ECO:0000256" key="8">
    <source>
        <dbReference type="ARBA" id="ARBA00023004"/>
    </source>
</evidence>
<evidence type="ECO:0008006" key="15">
    <source>
        <dbReference type="Google" id="ProtNLM"/>
    </source>
</evidence>
<keyword evidence="9 11" id="KW-0503">Monooxygenase</keyword>
<evidence type="ECO:0000256" key="5">
    <source>
        <dbReference type="ARBA" id="ARBA00022723"/>
    </source>
</evidence>
<evidence type="ECO:0000313" key="14">
    <source>
        <dbReference type="Proteomes" id="UP001642487"/>
    </source>
</evidence>
<dbReference type="InterPro" id="IPR036396">
    <property type="entry name" value="Cyt_P450_sf"/>
</dbReference>
<keyword evidence="14" id="KW-1185">Reference proteome</keyword>
<dbReference type="PRINTS" id="PR00463">
    <property type="entry name" value="EP450I"/>
</dbReference>
<name>A0ABP0Z3V2_9ROSI</name>
<accession>A0ABP0Z3V2</accession>
<dbReference type="InterPro" id="IPR050665">
    <property type="entry name" value="Cytochrome_P450_Monooxygen"/>
</dbReference>
<keyword evidence="8 11" id="KW-0408">Iron</keyword>
<organism evidence="13 14">
    <name type="scientific">Citrullus colocynthis</name>
    <name type="common">colocynth</name>
    <dbReference type="NCBI Taxonomy" id="252529"/>
    <lineage>
        <taxon>Eukaryota</taxon>
        <taxon>Viridiplantae</taxon>
        <taxon>Streptophyta</taxon>
        <taxon>Embryophyta</taxon>
        <taxon>Tracheophyta</taxon>
        <taxon>Spermatophyta</taxon>
        <taxon>Magnoliopsida</taxon>
        <taxon>eudicotyledons</taxon>
        <taxon>Gunneridae</taxon>
        <taxon>Pentapetalae</taxon>
        <taxon>rosids</taxon>
        <taxon>fabids</taxon>
        <taxon>Cucurbitales</taxon>
        <taxon>Cucurbitaceae</taxon>
        <taxon>Benincaseae</taxon>
        <taxon>Citrullus</taxon>
    </lineage>
</organism>
<dbReference type="PROSITE" id="PS00086">
    <property type="entry name" value="CYTOCHROME_P450"/>
    <property type="match status" value="1"/>
</dbReference>
<evidence type="ECO:0000256" key="10">
    <source>
        <dbReference type="ARBA" id="ARBA00023136"/>
    </source>
</evidence>
<protein>
    <recommendedName>
        <fullName evidence="15">Cytochrome P450</fullName>
    </recommendedName>
</protein>
<keyword evidence="10 12" id="KW-0472">Membrane</keyword>
<dbReference type="InterPro" id="IPR017972">
    <property type="entry name" value="Cyt_P450_CS"/>
</dbReference>
<gene>
    <name evidence="13" type="ORF">CITCOLO1_LOCUS17557</name>
</gene>
<dbReference type="PANTHER" id="PTHR24282">
    <property type="entry name" value="CYTOCHROME P450 FAMILY MEMBER"/>
    <property type="match status" value="1"/>
</dbReference>
<keyword evidence="3 11" id="KW-0349">Heme</keyword>
<evidence type="ECO:0000256" key="2">
    <source>
        <dbReference type="ARBA" id="ARBA00010617"/>
    </source>
</evidence>
<dbReference type="SUPFAM" id="SSF48264">
    <property type="entry name" value="Cytochrome P450"/>
    <property type="match status" value="1"/>
</dbReference>
<reference evidence="13 14" key="1">
    <citation type="submission" date="2024-03" db="EMBL/GenBank/DDBJ databases">
        <authorList>
            <person name="Gkanogiannis A."/>
            <person name="Becerra Lopez-Lavalle L."/>
        </authorList>
    </citation>
    <scope>NUCLEOTIDE SEQUENCE [LARGE SCALE GENOMIC DNA]</scope>
</reference>
<evidence type="ECO:0000256" key="4">
    <source>
        <dbReference type="ARBA" id="ARBA00022692"/>
    </source>
</evidence>
<keyword evidence="4 12" id="KW-0812">Transmembrane</keyword>
<evidence type="ECO:0000256" key="1">
    <source>
        <dbReference type="ARBA" id="ARBA00004167"/>
    </source>
</evidence>
<dbReference type="InterPro" id="IPR002401">
    <property type="entry name" value="Cyt_P450_E_grp-I"/>
</dbReference>
<evidence type="ECO:0000256" key="7">
    <source>
        <dbReference type="ARBA" id="ARBA00023002"/>
    </source>
</evidence>
<evidence type="ECO:0000256" key="3">
    <source>
        <dbReference type="ARBA" id="ARBA00022617"/>
    </source>
</evidence>
<keyword evidence="7 11" id="KW-0560">Oxidoreductase</keyword>
<dbReference type="PANTHER" id="PTHR24282:SF255">
    <property type="entry name" value="CYTOCHROME P450 72A11-RELATED"/>
    <property type="match status" value="1"/>
</dbReference>
<dbReference type="CDD" id="cd20642">
    <property type="entry name" value="CYP72"/>
    <property type="match status" value="1"/>
</dbReference>
<dbReference type="Gene3D" id="1.10.630.10">
    <property type="entry name" value="Cytochrome P450"/>
    <property type="match status" value="1"/>
</dbReference>
<comment type="similarity">
    <text evidence="2 11">Belongs to the cytochrome P450 family.</text>
</comment>
<evidence type="ECO:0000256" key="9">
    <source>
        <dbReference type="ARBA" id="ARBA00023033"/>
    </source>
</evidence>
<dbReference type="PRINTS" id="PR00385">
    <property type="entry name" value="P450"/>
</dbReference>
<proteinExistence type="inferred from homology"/>
<evidence type="ECO:0000256" key="6">
    <source>
        <dbReference type="ARBA" id="ARBA00022989"/>
    </source>
</evidence>
<comment type="subcellular location">
    <subcellularLocation>
        <location evidence="1">Membrane</location>
        <topology evidence="1">Single-pass membrane protein</topology>
    </subcellularLocation>
</comment>
<dbReference type="InterPro" id="IPR001128">
    <property type="entry name" value="Cyt_P450"/>
</dbReference>
<evidence type="ECO:0000256" key="12">
    <source>
        <dbReference type="SAM" id="Phobius"/>
    </source>
</evidence>
<keyword evidence="6 12" id="KW-1133">Transmembrane helix</keyword>
<evidence type="ECO:0000313" key="13">
    <source>
        <dbReference type="EMBL" id="CAK9325297.1"/>
    </source>
</evidence>